<reference evidence="2 4" key="1">
    <citation type="journal article" date="2013" name="Curr. Biol.">
        <title>Shared signatures of parasitism and phylogenomics unite Cryptomycota and microsporidia.</title>
        <authorList>
            <person name="James T.Y."/>
            <person name="Pelin A."/>
            <person name="Bonen L."/>
            <person name="Ahrendt S."/>
            <person name="Sain D."/>
            <person name="Corradi N."/>
            <person name="Stajich J.E."/>
        </authorList>
    </citation>
    <scope>NUCLEOTIDE SEQUENCE [LARGE SCALE GENOMIC DNA]</scope>
    <source>
        <strain evidence="2">CSF55</strain>
        <strain evidence="2">CSF55</strain>
    </source>
</reference>
<evidence type="ECO:0000313" key="2">
    <source>
        <dbReference type="EMBL" id="EPZ31402.1"/>
    </source>
</evidence>
<sequence length="213" mass="24242">MVVKRKPTAEGIQRKRTKQHKDALIPASLVTRPPSPVTRAKCDLSDTSTTLHHIHASDDTATLPVENVEMAYPFFPENAHITYLGVKPTSNEMAKRITGVLQEITFAPRHTIRVPIFHYGRFPGHGRFIVNEQTKTVDIMYRPWMENILKEWAQRDAGSGVMLLGPQAYMKAKKTHRVLYLPNCCMLGNNSALHRELLAAFYDEDAESIIRRH</sequence>
<feature type="non-terminal residue" evidence="2">
    <location>
        <position position="213"/>
    </location>
</feature>
<organism evidence="2 4">
    <name type="scientific">Rozella allomycis (strain CSF55)</name>
    <dbReference type="NCBI Taxonomy" id="988480"/>
    <lineage>
        <taxon>Eukaryota</taxon>
        <taxon>Fungi</taxon>
        <taxon>Fungi incertae sedis</taxon>
        <taxon>Cryptomycota</taxon>
        <taxon>Cryptomycota incertae sedis</taxon>
        <taxon>Rozella</taxon>
    </lineage>
</organism>
<dbReference type="EMBL" id="KE561227">
    <property type="protein sequence ID" value="EPZ31402.1"/>
    <property type="molecule type" value="Genomic_DNA"/>
</dbReference>
<evidence type="ECO:0000313" key="4">
    <source>
        <dbReference type="Proteomes" id="UP000030755"/>
    </source>
</evidence>
<gene>
    <name evidence="2" type="ORF">O9G_006293</name>
    <name evidence="3" type="ORF">ROZALSC1DRAFT_31143</name>
</gene>
<evidence type="ECO:0000256" key="1">
    <source>
        <dbReference type="SAM" id="MobiDB-lite"/>
    </source>
</evidence>
<accession>A0A075ANH5</accession>
<dbReference type="Proteomes" id="UP000281549">
    <property type="component" value="Unassembled WGS sequence"/>
</dbReference>
<reference evidence="3" key="3">
    <citation type="submission" date="2018-08" db="EMBL/GenBank/DDBJ databases">
        <title>Leveraging single-cell genomics to expand the Fungal Tree of Life.</title>
        <authorList>
            <consortium name="DOE Joint Genome Institute"/>
            <person name="Ahrendt S.R."/>
            <person name="Quandt C.A."/>
            <person name="Ciobanu D."/>
            <person name="Clum A."/>
            <person name="Salamov A."/>
            <person name="Andreopoulos B."/>
            <person name="Cheng J.-F."/>
            <person name="Woyke T."/>
            <person name="Pelin A."/>
            <person name="Henrissat B."/>
            <person name="Reynolds N."/>
            <person name="Benny G.L."/>
            <person name="Smith M.E."/>
            <person name="James T.Y."/>
            <person name="Grigoriev I.V."/>
        </authorList>
    </citation>
    <scope>NUCLEOTIDE SEQUENCE</scope>
    <source>
        <strain evidence="3">CSF55</strain>
    </source>
</reference>
<dbReference type="HOGENOM" id="CLU_1295055_0_0_1"/>
<dbReference type="AlphaFoldDB" id="A0A075ANH5"/>
<dbReference type="EMBL" id="ML006073">
    <property type="protein sequence ID" value="RKP17020.1"/>
    <property type="molecule type" value="Genomic_DNA"/>
</dbReference>
<keyword evidence="4" id="KW-1185">Reference proteome</keyword>
<evidence type="ECO:0000313" key="5">
    <source>
        <dbReference type="Proteomes" id="UP000281549"/>
    </source>
</evidence>
<reference evidence="5" key="2">
    <citation type="journal article" date="2018" name="Nat. Microbiol.">
        <title>Leveraging single-cell genomics to expand the fungal tree of life.</title>
        <authorList>
            <person name="Ahrendt S.R."/>
            <person name="Quandt C.A."/>
            <person name="Ciobanu D."/>
            <person name="Clum A."/>
            <person name="Salamov A."/>
            <person name="Andreopoulos B."/>
            <person name="Cheng J.F."/>
            <person name="Woyke T."/>
            <person name="Pelin A."/>
            <person name="Henrissat B."/>
            <person name="Reynolds N.K."/>
            <person name="Benny G.L."/>
            <person name="Smith M.E."/>
            <person name="James T.Y."/>
            <person name="Grigoriev I.V."/>
        </authorList>
    </citation>
    <scope>NUCLEOTIDE SEQUENCE [LARGE SCALE GENOMIC DNA]</scope>
    <source>
        <strain evidence="5">CSF55</strain>
    </source>
</reference>
<feature type="region of interest" description="Disordered" evidence="1">
    <location>
        <begin position="1"/>
        <end position="21"/>
    </location>
</feature>
<proteinExistence type="predicted"/>
<evidence type="ECO:0000313" key="3">
    <source>
        <dbReference type="EMBL" id="RKP17020.1"/>
    </source>
</evidence>
<protein>
    <submittedName>
        <fullName evidence="2">Uncharacterized protein</fullName>
    </submittedName>
</protein>
<dbReference type="Proteomes" id="UP000030755">
    <property type="component" value="Unassembled WGS sequence"/>
</dbReference>
<name>A0A075ANH5_ROZAC</name>